<dbReference type="PANTHER" id="PTHR35579">
    <property type="entry name" value="CRISPR SYSTEM CMS ENDORIBONUCLEASE CSM3"/>
    <property type="match status" value="1"/>
</dbReference>
<evidence type="ECO:0000313" key="4">
    <source>
        <dbReference type="Proteomes" id="UP000196475"/>
    </source>
</evidence>
<evidence type="ECO:0000256" key="1">
    <source>
        <dbReference type="ARBA" id="ARBA00023118"/>
    </source>
</evidence>
<accession>A0A1Y3PFA1</accession>
<evidence type="ECO:0000313" key="3">
    <source>
        <dbReference type="EMBL" id="OUM86000.1"/>
    </source>
</evidence>
<comment type="caution">
    <text evidence="3">The sequence shown here is derived from an EMBL/GenBank/DDBJ whole genome shotgun (WGS) entry which is preliminary data.</text>
</comment>
<reference evidence="4" key="1">
    <citation type="submission" date="2016-06" db="EMBL/GenBank/DDBJ databases">
        <authorList>
            <person name="Nascimento L."/>
            <person name="Pereira R.V."/>
            <person name="Martins L.F."/>
            <person name="Quaggio R.B."/>
            <person name="Silva A.M."/>
            <person name="Setubal J.C."/>
        </authorList>
    </citation>
    <scope>NUCLEOTIDE SEQUENCE [LARGE SCALE GENOMIC DNA]</scope>
</reference>
<sequence>MFGTLRNEARLDIELDVVTPLAIMAGESNILDPSRPDNQVVTQWVNGRMTPYIPGSSLKGVFRSRAEQLLRGLGVEVDDPISKPDKTQQSKTHIHRSLEHAWIDKNHVYFKNCPVSQLFGSLSMKGRVTFRDAYPVDPDKIVLGTRQNVGIDRISGGSKNKTLFDREVVESGSFSTVITLHNFELWQLSLIFHLLMDLHEGYLRLGASTTRGLGKVNVKLHQVTIRQYGALPGNPAPICGAIHSDDTTQQTVTWKKDLFGHTFSQEGFDFWIGENGILNDLKTAPWLDVPMH</sequence>
<gene>
    <name evidence="3" type="ORF">BAA01_01150</name>
</gene>
<dbReference type="InterPro" id="IPR013411">
    <property type="entry name" value="CRISPR-assoc_RAMP_Csx7"/>
</dbReference>
<organism evidence="3 4">
    <name type="scientific">Bacillus thermozeamaize</name>
    <dbReference type="NCBI Taxonomy" id="230954"/>
    <lineage>
        <taxon>Bacteria</taxon>
        <taxon>Bacillati</taxon>
        <taxon>Bacillota</taxon>
        <taxon>Bacilli</taxon>
        <taxon>Bacillales</taxon>
        <taxon>Bacillaceae</taxon>
        <taxon>Bacillus</taxon>
    </lineage>
</organism>
<dbReference type="Pfam" id="PF03787">
    <property type="entry name" value="RAMPs"/>
    <property type="match status" value="1"/>
</dbReference>
<dbReference type="GO" id="GO:0051607">
    <property type="term" value="P:defense response to virus"/>
    <property type="evidence" value="ECO:0007669"/>
    <property type="project" value="UniProtKB-KW"/>
</dbReference>
<proteinExistence type="predicted"/>
<evidence type="ECO:0000259" key="2">
    <source>
        <dbReference type="Pfam" id="PF03787"/>
    </source>
</evidence>
<dbReference type="EMBL" id="LZRT01000094">
    <property type="protein sequence ID" value="OUM86000.1"/>
    <property type="molecule type" value="Genomic_DNA"/>
</dbReference>
<feature type="domain" description="CRISPR type III-associated protein" evidence="2">
    <location>
        <begin position="15"/>
        <end position="216"/>
    </location>
</feature>
<dbReference type="Proteomes" id="UP000196475">
    <property type="component" value="Unassembled WGS sequence"/>
</dbReference>
<dbReference type="InterPro" id="IPR052216">
    <property type="entry name" value="CRISPR_Csm3_endoribonuclease"/>
</dbReference>
<keyword evidence="1" id="KW-0051">Antiviral defense</keyword>
<dbReference type="InterPro" id="IPR005537">
    <property type="entry name" value="RAMP_III_fam"/>
</dbReference>
<name>A0A1Y3PFA1_9BACI</name>
<dbReference type="AlphaFoldDB" id="A0A1Y3PFA1"/>
<dbReference type="PANTHER" id="PTHR35579:SF3">
    <property type="entry name" value="CRISPR SYSTEM CMS ENDORIBONUCLEASE CSM3"/>
    <property type="match status" value="1"/>
</dbReference>
<protein>
    <submittedName>
        <fullName evidence="3">CRISPR-associated RAMP protein</fullName>
    </submittedName>
</protein>
<dbReference type="NCBIfam" id="TIGR02581">
    <property type="entry name" value="cas_cyan_RAMP"/>
    <property type="match status" value="1"/>
</dbReference>